<protein>
    <submittedName>
        <fullName evidence="1">Uncharacterized protein</fullName>
    </submittedName>
</protein>
<name>A0ACB9D3I1_CICIN</name>
<proteinExistence type="predicted"/>
<reference evidence="2" key="1">
    <citation type="journal article" date="2022" name="Mol. Ecol. Resour.">
        <title>The genomes of chicory, endive, great burdock and yacon provide insights into Asteraceae palaeo-polyploidization history and plant inulin production.</title>
        <authorList>
            <person name="Fan W."/>
            <person name="Wang S."/>
            <person name="Wang H."/>
            <person name="Wang A."/>
            <person name="Jiang F."/>
            <person name="Liu H."/>
            <person name="Zhao H."/>
            <person name="Xu D."/>
            <person name="Zhang Y."/>
        </authorList>
    </citation>
    <scope>NUCLEOTIDE SEQUENCE [LARGE SCALE GENOMIC DNA]</scope>
    <source>
        <strain evidence="2">cv. Punajuju</strain>
    </source>
</reference>
<accession>A0ACB9D3I1</accession>
<gene>
    <name evidence="1" type="ORF">L2E82_31433</name>
</gene>
<comment type="caution">
    <text evidence="1">The sequence shown here is derived from an EMBL/GenBank/DDBJ whole genome shotgun (WGS) entry which is preliminary data.</text>
</comment>
<reference evidence="1 2" key="2">
    <citation type="journal article" date="2022" name="Mol. Ecol. Resour.">
        <title>The genomes of chicory, endive, great burdock and yacon provide insights into Asteraceae paleo-polyploidization history and plant inulin production.</title>
        <authorList>
            <person name="Fan W."/>
            <person name="Wang S."/>
            <person name="Wang H."/>
            <person name="Wang A."/>
            <person name="Jiang F."/>
            <person name="Liu H."/>
            <person name="Zhao H."/>
            <person name="Xu D."/>
            <person name="Zhang Y."/>
        </authorList>
    </citation>
    <scope>NUCLEOTIDE SEQUENCE [LARGE SCALE GENOMIC DNA]</scope>
    <source>
        <strain evidence="2">cv. Punajuju</strain>
        <tissue evidence="1">Leaves</tissue>
    </source>
</reference>
<dbReference type="EMBL" id="CM042013">
    <property type="protein sequence ID" value="KAI3740958.1"/>
    <property type="molecule type" value="Genomic_DNA"/>
</dbReference>
<keyword evidence="2" id="KW-1185">Reference proteome</keyword>
<evidence type="ECO:0000313" key="1">
    <source>
        <dbReference type="EMBL" id="KAI3740958.1"/>
    </source>
</evidence>
<sequence>MLWMQIRKLRYAGNFTVPESCRQGRRRLGNYYKQFPYRMISVALVGFVRCNHSFSEDYPQAAKKSILESIPTTD</sequence>
<evidence type="ECO:0000313" key="2">
    <source>
        <dbReference type="Proteomes" id="UP001055811"/>
    </source>
</evidence>
<organism evidence="1 2">
    <name type="scientific">Cichorium intybus</name>
    <name type="common">Chicory</name>
    <dbReference type="NCBI Taxonomy" id="13427"/>
    <lineage>
        <taxon>Eukaryota</taxon>
        <taxon>Viridiplantae</taxon>
        <taxon>Streptophyta</taxon>
        <taxon>Embryophyta</taxon>
        <taxon>Tracheophyta</taxon>
        <taxon>Spermatophyta</taxon>
        <taxon>Magnoliopsida</taxon>
        <taxon>eudicotyledons</taxon>
        <taxon>Gunneridae</taxon>
        <taxon>Pentapetalae</taxon>
        <taxon>asterids</taxon>
        <taxon>campanulids</taxon>
        <taxon>Asterales</taxon>
        <taxon>Asteraceae</taxon>
        <taxon>Cichorioideae</taxon>
        <taxon>Cichorieae</taxon>
        <taxon>Cichoriinae</taxon>
        <taxon>Cichorium</taxon>
    </lineage>
</organism>
<dbReference type="Proteomes" id="UP001055811">
    <property type="component" value="Linkage Group LG05"/>
</dbReference>